<evidence type="ECO:0000256" key="5">
    <source>
        <dbReference type="ARBA" id="ARBA00022777"/>
    </source>
</evidence>
<dbReference type="CDD" id="cd00130">
    <property type="entry name" value="PAS"/>
    <property type="match status" value="1"/>
</dbReference>
<evidence type="ECO:0000256" key="1">
    <source>
        <dbReference type="ARBA" id="ARBA00000085"/>
    </source>
</evidence>
<evidence type="ECO:0000256" key="4">
    <source>
        <dbReference type="ARBA" id="ARBA00022679"/>
    </source>
</evidence>
<dbReference type="InterPro" id="IPR003594">
    <property type="entry name" value="HATPase_dom"/>
</dbReference>
<evidence type="ECO:0000259" key="7">
    <source>
        <dbReference type="PROSITE" id="PS50109"/>
    </source>
</evidence>
<dbReference type="Gene3D" id="1.10.287.130">
    <property type="match status" value="1"/>
</dbReference>
<keyword evidence="9" id="KW-1185">Reference proteome</keyword>
<dbReference type="InterPro" id="IPR000014">
    <property type="entry name" value="PAS"/>
</dbReference>
<dbReference type="SUPFAM" id="SSF47384">
    <property type="entry name" value="Homodimeric domain of signal transducing histidine kinase"/>
    <property type="match status" value="1"/>
</dbReference>
<evidence type="ECO:0000313" key="9">
    <source>
        <dbReference type="Proteomes" id="UP000004310"/>
    </source>
</evidence>
<organism evidence="8 9">
    <name type="scientific">Fulvimarina pelagi HTCC2506</name>
    <dbReference type="NCBI Taxonomy" id="314231"/>
    <lineage>
        <taxon>Bacteria</taxon>
        <taxon>Pseudomonadati</taxon>
        <taxon>Pseudomonadota</taxon>
        <taxon>Alphaproteobacteria</taxon>
        <taxon>Hyphomicrobiales</taxon>
        <taxon>Aurantimonadaceae</taxon>
        <taxon>Fulvimarina</taxon>
    </lineage>
</organism>
<keyword evidence="4" id="KW-0808">Transferase</keyword>
<evidence type="ECO:0000256" key="6">
    <source>
        <dbReference type="SAM" id="MobiDB-lite"/>
    </source>
</evidence>
<dbReference type="InterPro" id="IPR005467">
    <property type="entry name" value="His_kinase_dom"/>
</dbReference>
<dbReference type="InterPro" id="IPR003661">
    <property type="entry name" value="HisK_dim/P_dom"/>
</dbReference>
<evidence type="ECO:0000256" key="2">
    <source>
        <dbReference type="ARBA" id="ARBA00012438"/>
    </source>
</evidence>
<dbReference type="PANTHER" id="PTHR43047">
    <property type="entry name" value="TWO-COMPONENT HISTIDINE PROTEIN KINASE"/>
    <property type="match status" value="1"/>
</dbReference>
<dbReference type="PROSITE" id="PS50109">
    <property type="entry name" value="HIS_KIN"/>
    <property type="match status" value="1"/>
</dbReference>
<dbReference type="GO" id="GO:0005886">
    <property type="term" value="C:plasma membrane"/>
    <property type="evidence" value="ECO:0007669"/>
    <property type="project" value="TreeGrafter"/>
</dbReference>
<dbReference type="PRINTS" id="PR00344">
    <property type="entry name" value="BCTRLSENSOR"/>
</dbReference>
<dbReference type="CDD" id="cd00082">
    <property type="entry name" value="HisKA"/>
    <property type="match status" value="1"/>
</dbReference>
<dbReference type="SMART" id="SM00387">
    <property type="entry name" value="HATPase_c"/>
    <property type="match status" value="1"/>
</dbReference>
<dbReference type="Pfam" id="PF00512">
    <property type="entry name" value="HisKA"/>
    <property type="match status" value="1"/>
</dbReference>
<dbReference type="PANTHER" id="PTHR43047:SF72">
    <property type="entry name" value="OSMOSENSING HISTIDINE PROTEIN KINASE SLN1"/>
    <property type="match status" value="1"/>
</dbReference>
<dbReference type="SMART" id="SM00388">
    <property type="entry name" value="HisKA"/>
    <property type="match status" value="1"/>
</dbReference>
<dbReference type="SUPFAM" id="SSF55874">
    <property type="entry name" value="ATPase domain of HSP90 chaperone/DNA topoisomerase II/histidine kinase"/>
    <property type="match status" value="1"/>
</dbReference>
<keyword evidence="5 8" id="KW-0418">Kinase</keyword>
<dbReference type="InterPro" id="IPR036890">
    <property type="entry name" value="HATPase_C_sf"/>
</dbReference>
<dbReference type="HOGENOM" id="CLU_277044_0_0_5"/>
<comment type="caution">
    <text evidence="8">The sequence shown here is derived from an EMBL/GenBank/DDBJ whole genome shotgun (WGS) entry which is preliminary data.</text>
</comment>
<keyword evidence="3" id="KW-0597">Phosphoprotein</keyword>
<comment type="catalytic activity">
    <reaction evidence="1">
        <text>ATP + protein L-histidine = ADP + protein N-phospho-L-histidine.</text>
        <dbReference type="EC" id="2.7.13.3"/>
    </reaction>
</comment>
<feature type="compositionally biased region" description="Basic and acidic residues" evidence="6">
    <location>
        <begin position="230"/>
        <end position="246"/>
    </location>
</feature>
<feature type="domain" description="Histidine kinase" evidence="7">
    <location>
        <begin position="921"/>
        <end position="1142"/>
    </location>
</feature>
<dbReference type="InterPro" id="IPR004358">
    <property type="entry name" value="Sig_transdc_His_kin-like_C"/>
</dbReference>
<dbReference type="Pfam" id="PF02518">
    <property type="entry name" value="HATPase_c"/>
    <property type="match status" value="1"/>
</dbReference>
<name>Q0G245_9HYPH</name>
<protein>
    <recommendedName>
        <fullName evidence="2">histidine kinase</fullName>
        <ecNumber evidence="2">2.7.13.3</ecNumber>
    </recommendedName>
</protein>
<accession>Q0G245</accession>
<dbReference type="Proteomes" id="UP000004310">
    <property type="component" value="Unassembled WGS sequence"/>
</dbReference>
<feature type="compositionally biased region" description="Basic and acidic residues" evidence="6">
    <location>
        <begin position="311"/>
        <end position="331"/>
    </location>
</feature>
<dbReference type="eggNOG" id="COG2205">
    <property type="taxonomic scope" value="Bacteria"/>
</dbReference>
<dbReference type="EMBL" id="AATP01000003">
    <property type="protein sequence ID" value="EAU41353.1"/>
    <property type="molecule type" value="Genomic_DNA"/>
</dbReference>
<proteinExistence type="predicted"/>
<feature type="region of interest" description="Disordered" evidence="6">
    <location>
        <begin position="219"/>
        <end position="360"/>
    </location>
</feature>
<dbReference type="GO" id="GO:0009927">
    <property type="term" value="F:histidine phosphotransfer kinase activity"/>
    <property type="evidence" value="ECO:0007669"/>
    <property type="project" value="TreeGrafter"/>
</dbReference>
<feature type="compositionally biased region" description="Low complexity" evidence="6">
    <location>
        <begin position="294"/>
        <end position="306"/>
    </location>
</feature>
<sequence>MSTAGQVKERSREALVALSEIGTQPVAIWSSVRSWFDAGFGDAEQVYLEDLYDLKDSDDDRDIAFLPSGKTIGLAKINRRLIAVWHHGDTRLLDFDLAPATASATGGEPHTSPAEASDMGVEFDAEAAVEDEESANPLAMPIDEIGAEHASASRSADAVLSSEGDSRVIPELPDWAAGSPPAMAFIGGGIGAAAAYHFAQAEIEEDGNSLEDAVVEQFSPEAGATDPSEIAEKPSGRVDRHEKDPGFETGNEPTFVDADLEVVSDSESVSDEEVTPIGEASRRRAPVRSNWSGASALADATSMAATPEVKASSEESEAAHRSKPFDGDTRQETAFLPDESRTVSSPAAGEPDFGSSKDFVPDFSERSKRFVWRLDQEGRFHALSPEFASVVGPRAADVIGIAFADLSEALDLDPSGEIASLIDRRDTWSDRSVLWPVEASDKRVPIDLAALPVYSRDRSFDGFRGFGVLRPAEAETDPENWGKRLANGETMHEIVAEAVRSRPVEVADFGTEDDDEDANTLEQITDDASGLPDETEQIVRLADRRLRRDAPLSDEEAAAFRTIGVALSGSERGGNLDAAIQTAKEKIALFGGPPLLSSANIHRKRHAGDTEAGSLSEPQRQGSDLAIATDLAAYYGRLPVPILVQSGDHTVFTNEEFADLTGYRDATALSAAGGLDRLFDESERGECVRLRRANGKTIDVRARMQRITMRGRSFLVISFFATPRMTVSDLQPKGAPLITEDKADDVEALDAEARLAQLMASVEAAGEAVLVLDHEGRVEAANERGIELFASAVRPDQDHVATKMDDDGAAPSTPLQGFLFTKLFEGESRSLARELIRETSLGLREDRAGGDADLAVRIADGEPRKFTTVAEPLETGGWCVVMRDLGEPGVRGVFPDEDEDVRTAQHRAEADSVRKTQLLASVSHEIRTPMTAVLGFADAIEGEAFGPIGNPRYLDYIADIKRSSRHVLDLVNDLLELSKAEAGGLELDFRTVALNQVVGEVVSMMQPVAGGARIVLRSNLPPSVPQVVADERSIRQIMTNLVQNAINSTPAGGQIIVSSQYREDGSVTLRCRDNGVGMNEKELEFAKQPFGRPKLDGGPRRRGTGLGLPLAYAMAEANGAAIAIDSAPQNGTMVELRFPPGQVVPD</sequence>
<dbReference type="AlphaFoldDB" id="Q0G245"/>
<reference evidence="8 9" key="1">
    <citation type="journal article" date="2010" name="J. Bacteriol.">
        <title>Genome sequence of Fulvimarina pelagi HTCC2506T, a Mn(II)-oxidizing alphaproteobacterium possessing an aerobic anoxygenic photosynthetic gene cluster and Xanthorhodopsin.</title>
        <authorList>
            <person name="Kang I."/>
            <person name="Oh H.M."/>
            <person name="Lim S.I."/>
            <person name="Ferriera S."/>
            <person name="Giovannoni S.J."/>
            <person name="Cho J.C."/>
        </authorList>
    </citation>
    <scope>NUCLEOTIDE SEQUENCE [LARGE SCALE GENOMIC DNA]</scope>
    <source>
        <strain evidence="8 9">HTCC2506</strain>
    </source>
</reference>
<evidence type="ECO:0000256" key="3">
    <source>
        <dbReference type="ARBA" id="ARBA00022553"/>
    </source>
</evidence>
<evidence type="ECO:0000313" key="8">
    <source>
        <dbReference type="EMBL" id="EAU41353.1"/>
    </source>
</evidence>
<dbReference type="Gene3D" id="3.30.565.10">
    <property type="entry name" value="Histidine kinase-like ATPase, C-terminal domain"/>
    <property type="match status" value="1"/>
</dbReference>
<feature type="compositionally biased region" description="Acidic residues" evidence="6">
    <location>
        <begin position="258"/>
        <end position="274"/>
    </location>
</feature>
<dbReference type="EC" id="2.7.13.3" evidence="2"/>
<dbReference type="GO" id="GO:0000155">
    <property type="term" value="F:phosphorelay sensor kinase activity"/>
    <property type="evidence" value="ECO:0007669"/>
    <property type="project" value="InterPro"/>
</dbReference>
<gene>
    <name evidence="8" type="ORF">FP2506_01260</name>
</gene>
<dbReference type="InterPro" id="IPR036097">
    <property type="entry name" value="HisK_dim/P_sf"/>
</dbReference>
<dbReference type="STRING" id="217511.GCA_001463845_02188"/>